<dbReference type="PIRSF" id="PIRSF008502">
    <property type="entry name" value="UCP008502"/>
    <property type="match status" value="1"/>
</dbReference>
<protein>
    <recommendedName>
        <fullName evidence="3">DUF1697 domain-containing protein</fullName>
    </recommendedName>
</protein>
<dbReference type="PANTHER" id="PTHR36439:SF1">
    <property type="entry name" value="DUF1697 DOMAIN-CONTAINING PROTEIN"/>
    <property type="match status" value="1"/>
</dbReference>
<evidence type="ECO:0000313" key="1">
    <source>
        <dbReference type="EMBL" id="GLJ77827.1"/>
    </source>
</evidence>
<dbReference type="RefSeq" id="WP_271178438.1">
    <property type="nucleotide sequence ID" value="NZ_BAAAJO010000003.1"/>
</dbReference>
<name>A0A9W6HCL1_9MICO</name>
<organism evidence="1 2">
    <name type="scientific">Leifsonia poae</name>
    <dbReference type="NCBI Taxonomy" id="110933"/>
    <lineage>
        <taxon>Bacteria</taxon>
        <taxon>Bacillati</taxon>
        <taxon>Actinomycetota</taxon>
        <taxon>Actinomycetes</taxon>
        <taxon>Micrococcales</taxon>
        <taxon>Microbacteriaceae</taxon>
        <taxon>Leifsonia</taxon>
    </lineage>
</organism>
<dbReference type="AlphaFoldDB" id="A0A9W6HCL1"/>
<evidence type="ECO:0000313" key="2">
    <source>
        <dbReference type="Proteomes" id="UP001142372"/>
    </source>
</evidence>
<gene>
    <name evidence="1" type="ORF">GCM10017584_34010</name>
</gene>
<evidence type="ECO:0008006" key="3">
    <source>
        <dbReference type="Google" id="ProtNLM"/>
    </source>
</evidence>
<dbReference type="SUPFAM" id="SSF160379">
    <property type="entry name" value="SP0830-like"/>
    <property type="match status" value="1"/>
</dbReference>
<dbReference type="EMBL" id="BSEN01000015">
    <property type="protein sequence ID" value="GLJ77827.1"/>
    <property type="molecule type" value="Genomic_DNA"/>
</dbReference>
<dbReference type="Gene3D" id="3.30.70.1280">
    <property type="entry name" value="SP0830-like domains"/>
    <property type="match status" value="1"/>
</dbReference>
<dbReference type="Proteomes" id="UP001142372">
    <property type="component" value="Unassembled WGS sequence"/>
</dbReference>
<dbReference type="PANTHER" id="PTHR36439">
    <property type="entry name" value="BLL4334 PROTEIN"/>
    <property type="match status" value="1"/>
</dbReference>
<keyword evidence="2" id="KW-1185">Reference proteome</keyword>
<accession>A0A9W6HCL1</accession>
<reference evidence="1" key="2">
    <citation type="submission" date="2023-01" db="EMBL/GenBank/DDBJ databases">
        <authorList>
            <person name="Sun Q."/>
            <person name="Evtushenko L."/>
        </authorList>
    </citation>
    <scope>NUCLEOTIDE SEQUENCE</scope>
    <source>
        <strain evidence="1">VKM Ac-1401</strain>
    </source>
</reference>
<reference evidence="1" key="1">
    <citation type="journal article" date="2014" name="Int. J. Syst. Evol. Microbiol.">
        <title>Complete genome sequence of Corynebacterium casei LMG S-19264T (=DSM 44701T), isolated from a smear-ripened cheese.</title>
        <authorList>
            <consortium name="US DOE Joint Genome Institute (JGI-PGF)"/>
            <person name="Walter F."/>
            <person name="Albersmeier A."/>
            <person name="Kalinowski J."/>
            <person name="Ruckert C."/>
        </authorList>
    </citation>
    <scope>NUCLEOTIDE SEQUENCE</scope>
    <source>
        <strain evidence="1">VKM Ac-1401</strain>
    </source>
</reference>
<proteinExistence type="predicted"/>
<dbReference type="InterPro" id="IPR012545">
    <property type="entry name" value="DUF1697"/>
</dbReference>
<dbReference type="Pfam" id="PF08002">
    <property type="entry name" value="DUF1697"/>
    <property type="match status" value="1"/>
</dbReference>
<comment type="caution">
    <text evidence="1">The sequence shown here is derived from an EMBL/GenBank/DDBJ whole genome shotgun (WGS) entry which is preliminary data.</text>
</comment>
<sequence length="178" mass="19252">MHGVGLVRGINVGPTTRVAKQQLVDAFEEAGLVDVRTFLASGNIVFDADRAPGESERRAVEAGIEARSGVAARVLLITEQEFRRIADANPLLDAGDDFSKLVVTFVGADLPDGVKVPPSDELAPELVRLGTRAVYQWCPLGVSKSKLPASFWKSVGEVATGRNWRTVLKLLEELDTRN</sequence>